<keyword evidence="1" id="KW-0732">Signal</keyword>
<comment type="caution">
    <text evidence="2">The sequence shown here is derived from an EMBL/GenBank/DDBJ whole genome shotgun (WGS) entry which is preliminary data.</text>
</comment>
<dbReference type="RefSeq" id="WP_108187200.1">
    <property type="nucleotide sequence ID" value="NZ_PIFK01000003.1"/>
</dbReference>
<reference evidence="2 3" key="1">
    <citation type="submission" date="2017-11" db="EMBL/GenBank/DDBJ databases">
        <title>Population delineation of vibrios coincides with oyster pathogenicity.</title>
        <authorList>
            <person name="Bruto M."/>
            <person name="Labreuche Y."/>
            <person name="James A."/>
            <person name="Piel D."/>
            <person name="Chenivesse S."/>
            <person name="Petton B."/>
            <person name="Polz M.F."/>
            <person name="Le Roux F."/>
        </authorList>
    </citation>
    <scope>NUCLEOTIDE SEQUENCE [LARGE SCALE GENOMIC DNA]</scope>
    <source>
        <strain evidence="2 3">FF_144</strain>
    </source>
</reference>
<dbReference type="Proteomes" id="UP000244197">
    <property type="component" value="Unassembled WGS sequence"/>
</dbReference>
<dbReference type="EMBL" id="PIFK01000003">
    <property type="protein sequence ID" value="PTP39404.1"/>
    <property type="molecule type" value="Genomic_DNA"/>
</dbReference>
<gene>
    <name evidence="2" type="ORF">CWO07_02215</name>
</gene>
<organism evidence="2 3">
    <name type="scientific">Vibrio splendidus</name>
    <dbReference type="NCBI Taxonomy" id="29497"/>
    <lineage>
        <taxon>Bacteria</taxon>
        <taxon>Pseudomonadati</taxon>
        <taxon>Pseudomonadota</taxon>
        <taxon>Gammaproteobacteria</taxon>
        <taxon>Vibrionales</taxon>
        <taxon>Vibrionaceae</taxon>
        <taxon>Vibrio</taxon>
    </lineage>
</organism>
<protein>
    <submittedName>
        <fullName evidence="2">Uncharacterized protein</fullName>
    </submittedName>
</protein>
<evidence type="ECO:0000313" key="2">
    <source>
        <dbReference type="EMBL" id="PTP39404.1"/>
    </source>
</evidence>
<evidence type="ECO:0000256" key="1">
    <source>
        <dbReference type="SAM" id="SignalP"/>
    </source>
</evidence>
<sequence length="96" mass="10997">MKKLLLIGLSVFSMNAFSSTNLQVKEGVWYFSEVYKGNIYTKCFTGYPNDPFENKTQNYYSFQKRNYHGLSNSDIALCKQAIACNKSTTSKECKGY</sequence>
<name>A0A2T5F0Y0_VIBSP</name>
<feature type="signal peptide" evidence="1">
    <location>
        <begin position="1"/>
        <end position="18"/>
    </location>
</feature>
<accession>A0A2T5F0Y0</accession>
<evidence type="ECO:0000313" key="3">
    <source>
        <dbReference type="Proteomes" id="UP000244197"/>
    </source>
</evidence>
<proteinExistence type="predicted"/>
<dbReference type="AlphaFoldDB" id="A0A2T5F0Y0"/>
<feature type="chain" id="PRO_5015401144" evidence="1">
    <location>
        <begin position="19"/>
        <end position="96"/>
    </location>
</feature>